<sequence>MPMLRLEIPMDGLLKTMYEHGGKTLTVSGGLRAGKLMECTTSLCIGNPTTIGGALAFDFGWINASIQVGMQLNGGWAKNNELRFYIQMKHSSEIEESVTMFGITKPENEFSLNTQLEILAQGEGKILHTDYKLRKMYNWMENKVKLQWEIEM</sequence>
<name>A0A2Z6P2Z8_TRISU</name>
<evidence type="ECO:0000313" key="2">
    <source>
        <dbReference type="Proteomes" id="UP000242715"/>
    </source>
</evidence>
<dbReference type="Proteomes" id="UP000242715">
    <property type="component" value="Unassembled WGS sequence"/>
</dbReference>
<keyword evidence="2" id="KW-1185">Reference proteome</keyword>
<organism evidence="1 2">
    <name type="scientific">Trifolium subterraneum</name>
    <name type="common">Subterranean clover</name>
    <dbReference type="NCBI Taxonomy" id="3900"/>
    <lineage>
        <taxon>Eukaryota</taxon>
        <taxon>Viridiplantae</taxon>
        <taxon>Streptophyta</taxon>
        <taxon>Embryophyta</taxon>
        <taxon>Tracheophyta</taxon>
        <taxon>Spermatophyta</taxon>
        <taxon>Magnoliopsida</taxon>
        <taxon>eudicotyledons</taxon>
        <taxon>Gunneridae</taxon>
        <taxon>Pentapetalae</taxon>
        <taxon>rosids</taxon>
        <taxon>fabids</taxon>
        <taxon>Fabales</taxon>
        <taxon>Fabaceae</taxon>
        <taxon>Papilionoideae</taxon>
        <taxon>50 kb inversion clade</taxon>
        <taxon>NPAAA clade</taxon>
        <taxon>Hologalegina</taxon>
        <taxon>IRL clade</taxon>
        <taxon>Trifolieae</taxon>
        <taxon>Trifolium</taxon>
    </lineage>
</organism>
<reference evidence="2" key="1">
    <citation type="journal article" date="2017" name="Front. Plant Sci.">
        <title>Climate Clever Clovers: New Paradigm to Reduce the Environmental Footprint of Ruminants by Breeding Low Methanogenic Forages Utilizing Haplotype Variation.</title>
        <authorList>
            <person name="Kaur P."/>
            <person name="Appels R."/>
            <person name="Bayer P.E."/>
            <person name="Keeble-Gagnere G."/>
            <person name="Wang J."/>
            <person name="Hirakawa H."/>
            <person name="Shirasawa K."/>
            <person name="Vercoe P."/>
            <person name="Stefanova K."/>
            <person name="Durmic Z."/>
            <person name="Nichols P."/>
            <person name="Revell C."/>
            <person name="Isobe S.N."/>
            <person name="Edwards D."/>
            <person name="Erskine W."/>
        </authorList>
    </citation>
    <scope>NUCLEOTIDE SEQUENCE [LARGE SCALE GENOMIC DNA]</scope>
    <source>
        <strain evidence="2">cv. Daliak</strain>
    </source>
</reference>
<accession>A0A2Z6P2Z8</accession>
<dbReference type="OrthoDB" id="10407158at2759"/>
<evidence type="ECO:0000313" key="1">
    <source>
        <dbReference type="EMBL" id="GAU50784.1"/>
    </source>
</evidence>
<protein>
    <submittedName>
        <fullName evidence="1">Uncharacterized protein</fullName>
    </submittedName>
</protein>
<gene>
    <name evidence="1" type="ORF">TSUD_192200</name>
</gene>
<proteinExistence type="predicted"/>
<dbReference type="EMBL" id="DF974873">
    <property type="protein sequence ID" value="GAU50784.1"/>
    <property type="molecule type" value="Genomic_DNA"/>
</dbReference>
<dbReference type="AlphaFoldDB" id="A0A2Z6P2Z8"/>